<dbReference type="Proteomes" id="UP000054776">
    <property type="component" value="Unassembled WGS sequence"/>
</dbReference>
<organism evidence="2 3">
    <name type="scientific">Trichinella spiralis</name>
    <name type="common">Trichina worm</name>
    <dbReference type="NCBI Taxonomy" id="6334"/>
    <lineage>
        <taxon>Eukaryota</taxon>
        <taxon>Metazoa</taxon>
        <taxon>Ecdysozoa</taxon>
        <taxon>Nematoda</taxon>
        <taxon>Enoplea</taxon>
        <taxon>Dorylaimia</taxon>
        <taxon>Trichinellida</taxon>
        <taxon>Trichinellidae</taxon>
        <taxon>Trichinella</taxon>
    </lineage>
</organism>
<gene>
    <name evidence="2" type="ORF">T01_13629</name>
</gene>
<dbReference type="AlphaFoldDB" id="A0A0V1BHR5"/>
<name>A0A0V1BHR5_TRISP</name>
<evidence type="ECO:0000313" key="3">
    <source>
        <dbReference type="Proteomes" id="UP000054776"/>
    </source>
</evidence>
<sequence>MDPTRDTTSNQTLPTNNPTGNMASPRSRTRAYDAEGSALQYWIDRLQRLCAGRTDVEAMREATKTLGLKMFSLLSQGDATHILHRRLEQTES</sequence>
<reference evidence="2 3" key="1">
    <citation type="submission" date="2015-01" db="EMBL/GenBank/DDBJ databases">
        <title>Evolution of Trichinella species and genotypes.</title>
        <authorList>
            <person name="Korhonen P.K."/>
            <person name="Edoardo P."/>
            <person name="Giuseppe L.R."/>
            <person name="Gasser R.B."/>
        </authorList>
    </citation>
    <scope>NUCLEOTIDE SEQUENCE [LARGE SCALE GENOMIC DNA]</scope>
    <source>
        <strain evidence="2">ISS3</strain>
    </source>
</reference>
<proteinExistence type="predicted"/>
<evidence type="ECO:0000313" key="2">
    <source>
        <dbReference type="EMBL" id="KRY36454.1"/>
    </source>
</evidence>
<protein>
    <submittedName>
        <fullName evidence="2">Uncharacterized protein</fullName>
    </submittedName>
</protein>
<comment type="caution">
    <text evidence="2">The sequence shown here is derived from an EMBL/GenBank/DDBJ whole genome shotgun (WGS) entry which is preliminary data.</text>
</comment>
<feature type="region of interest" description="Disordered" evidence="1">
    <location>
        <begin position="1"/>
        <end position="30"/>
    </location>
</feature>
<dbReference type="InParanoid" id="A0A0V1BHR5"/>
<feature type="compositionally biased region" description="Polar residues" evidence="1">
    <location>
        <begin position="1"/>
        <end position="26"/>
    </location>
</feature>
<accession>A0A0V1BHR5</accession>
<keyword evidence="3" id="KW-1185">Reference proteome</keyword>
<evidence type="ECO:0000256" key="1">
    <source>
        <dbReference type="SAM" id="MobiDB-lite"/>
    </source>
</evidence>
<dbReference type="EMBL" id="JYDH01000043">
    <property type="protein sequence ID" value="KRY36454.1"/>
    <property type="molecule type" value="Genomic_DNA"/>
</dbReference>